<name>A0A428RIG5_9HYPO</name>
<dbReference type="AlphaFoldDB" id="A0A428RIG5"/>
<keyword evidence="3" id="KW-1185">Reference proteome</keyword>
<gene>
    <name evidence="2" type="ORF">CDV31_017332</name>
</gene>
<reference evidence="2 3" key="1">
    <citation type="submission" date="2017-06" db="EMBL/GenBank/DDBJ databases">
        <title>Cmopartive genomic analysis of Ambrosia Fusariam Clade fungi.</title>
        <authorList>
            <person name="Stajich J.E."/>
            <person name="Carrillo J."/>
            <person name="Kijimoto T."/>
            <person name="Eskalen A."/>
            <person name="O'Donnell K."/>
            <person name="Kasson M."/>
        </authorList>
    </citation>
    <scope>NUCLEOTIDE SEQUENCE [LARGE SCALE GENOMIC DNA]</scope>
    <source>
        <strain evidence="2 3">NRRL 20438</strain>
    </source>
</reference>
<dbReference type="EMBL" id="NIZV01001121">
    <property type="protein sequence ID" value="RSL77302.1"/>
    <property type="molecule type" value="Genomic_DNA"/>
</dbReference>
<protein>
    <submittedName>
        <fullName evidence="2">Uncharacterized protein</fullName>
    </submittedName>
</protein>
<feature type="compositionally biased region" description="Pro residues" evidence="1">
    <location>
        <begin position="45"/>
        <end position="58"/>
    </location>
</feature>
<comment type="caution">
    <text evidence="2">The sequence shown here is derived from an EMBL/GenBank/DDBJ whole genome shotgun (WGS) entry which is preliminary data.</text>
</comment>
<sequence>MKIGLWKSRAPRPNSYRPIEGLSYMAHEYSIGVLFKISPWPSPPILSNMPPTPTAPKPDPSESEQSDEVDSNRFLFSVIMNGLYKEPETLVAITGQPEQELRNWTSVEKPITKQISVLLL</sequence>
<dbReference type="Proteomes" id="UP000288429">
    <property type="component" value="Unassembled WGS sequence"/>
</dbReference>
<evidence type="ECO:0000256" key="1">
    <source>
        <dbReference type="SAM" id="MobiDB-lite"/>
    </source>
</evidence>
<feature type="region of interest" description="Disordered" evidence="1">
    <location>
        <begin position="45"/>
        <end position="70"/>
    </location>
</feature>
<evidence type="ECO:0000313" key="3">
    <source>
        <dbReference type="Proteomes" id="UP000288429"/>
    </source>
</evidence>
<proteinExistence type="predicted"/>
<organism evidence="2 3">
    <name type="scientific">Fusarium ambrosium</name>
    <dbReference type="NCBI Taxonomy" id="131363"/>
    <lineage>
        <taxon>Eukaryota</taxon>
        <taxon>Fungi</taxon>
        <taxon>Dikarya</taxon>
        <taxon>Ascomycota</taxon>
        <taxon>Pezizomycotina</taxon>
        <taxon>Sordariomycetes</taxon>
        <taxon>Hypocreomycetidae</taxon>
        <taxon>Hypocreales</taxon>
        <taxon>Nectriaceae</taxon>
        <taxon>Fusarium</taxon>
        <taxon>Fusarium solani species complex</taxon>
    </lineage>
</organism>
<evidence type="ECO:0000313" key="2">
    <source>
        <dbReference type="EMBL" id="RSL77302.1"/>
    </source>
</evidence>
<accession>A0A428RIG5</accession>